<sequence>SKRARRAHAAAADAGAPVPLPLRAGLVVKVTCAEALGGLAAGRKAVTLEPCEVGAGVLVRLLLPDGSGRAAGACTEELRVRRERLQTVLPKLGGRVLVLPGAEDDFAGEAVLRSLEADSFSCTVALPGGGLLRGLPYERVCKLLEARGPRPPPDPWGAPPGAAWDLH</sequence>
<dbReference type="Proteomes" id="UP001189429">
    <property type="component" value="Unassembled WGS sequence"/>
</dbReference>
<dbReference type="EMBL" id="CAUYUJ010018947">
    <property type="protein sequence ID" value="CAK0887470.1"/>
    <property type="molecule type" value="Genomic_DNA"/>
</dbReference>
<proteinExistence type="predicted"/>
<name>A0ABN9WLM9_9DINO</name>
<dbReference type="InterPro" id="IPR041995">
    <property type="entry name" value="KOW_KIN17"/>
</dbReference>
<dbReference type="Pfam" id="PF25092">
    <property type="entry name" value="SH3_KIN17_C"/>
    <property type="match status" value="1"/>
</dbReference>
<evidence type="ECO:0000313" key="3">
    <source>
        <dbReference type="EMBL" id="CAK0887470.1"/>
    </source>
</evidence>
<dbReference type="Gene3D" id="2.30.30.30">
    <property type="match status" value="1"/>
</dbReference>
<evidence type="ECO:0000313" key="4">
    <source>
        <dbReference type="Proteomes" id="UP001189429"/>
    </source>
</evidence>
<organism evidence="3 4">
    <name type="scientific">Prorocentrum cordatum</name>
    <dbReference type="NCBI Taxonomy" id="2364126"/>
    <lineage>
        <taxon>Eukaryota</taxon>
        <taxon>Sar</taxon>
        <taxon>Alveolata</taxon>
        <taxon>Dinophyceae</taxon>
        <taxon>Prorocentrales</taxon>
        <taxon>Prorocentraceae</taxon>
        <taxon>Prorocentrum</taxon>
    </lineage>
</organism>
<dbReference type="InterPro" id="IPR014722">
    <property type="entry name" value="Rib_uL2_dom2"/>
</dbReference>
<protein>
    <recommendedName>
        <fullName evidence="2">Kin17 KOW domain-containing protein</fullName>
    </recommendedName>
</protein>
<reference evidence="3" key="1">
    <citation type="submission" date="2023-10" db="EMBL/GenBank/DDBJ databases">
        <authorList>
            <person name="Chen Y."/>
            <person name="Shah S."/>
            <person name="Dougan E. K."/>
            <person name="Thang M."/>
            <person name="Chan C."/>
        </authorList>
    </citation>
    <scope>NUCLEOTIDE SEQUENCE [LARGE SCALE GENOMIC DNA]</scope>
</reference>
<keyword evidence="4" id="KW-1185">Reference proteome</keyword>
<feature type="non-terminal residue" evidence="3">
    <location>
        <position position="1"/>
    </location>
</feature>
<accession>A0ABN9WLM9</accession>
<evidence type="ECO:0000256" key="1">
    <source>
        <dbReference type="SAM" id="MobiDB-lite"/>
    </source>
</evidence>
<gene>
    <name evidence="3" type="ORF">PCOR1329_LOCUS68512</name>
</gene>
<feature type="non-terminal residue" evidence="3">
    <location>
        <position position="167"/>
    </location>
</feature>
<comment type="caution">
    <text evidence="3">The sequence shown here is derived from an EMBL/GenBank/DDBJ whole genome shotgun (WGS) entry which is preliminary data.</text>
</comment>
<feature type="domain" description="Kin17 KOW" evidence="2">
    <location>
        <begin position="90"/>
        <end position="143"/>
    </location>
</feature>
<feature type="compositionally biased region" description="Pro residues" evidence="1">
    <location>
        <begin position="149"/>
        <end position="158"/>
    </location>
</feature>
<feature type="region of interest" description="Disordered" evidence="1">
    <location>
        <begin position="148"/>
        <end position="167"/>
    </location>
</feature>
<evidence type="ECO:0000259" key="2">
    <source>
        <dbReference type="Pfam" id="PF25092"/>
    </source>
</evidence>